<organism evidence="4 5">
    <name type="scientific">Candidatus Nitrosocaldus cavascurensis</name>
    <dbReference type="NCBI Taxonomy" id="2058097"/>
    <lineage>
        <taxon>Archaea</taxon>
        <taxon>Nitrososphaerota</taxon>
        <taxon>Nitrososphaeria</taxon>
        <taxon>Candidatus Nitrosocaldales</taxon>
        <taxon>Candidatus Nitrosocaldaceae</taxon>
        <taxon>Candidatus Nitrosocaldus</taxon>
    </lineage>
</organism>
<name>A0A2K5ASP5_9ARCH</name>
<dbReference type="GO" id="GO:0097367">
    <property type="term" value="F:carbohydrate derivative binding"/>
    <property type="evidence" value="ECO:0007669"/>
    <property type="project" value="InterPro"/>
</dbReference>
<keyword evidence="2" id="KW-0413">Isomerase</keyword>
<evidence type="ECO:0000256" key="1">
    <source>
        <dbReference type="ARBA" id="ARBA00010523"/>
    </source>
</evidence>
<dbReference type="GO" id="GO:1901135">
    <property type="term" value="P:carbohydrate derivative metabolic process"/>
    <property type="evidence" value="ECO:0007669"/>
    <property type="project" value="InterPro"/>
</dbReference>
<dbReference type="Pfam" id="PF10432">
    <property type="entry name" value="bact-PGI_C"/>
    <property type="match status" value="1"/>
</dbReference>
<keyword evidence="5" id="KW-1185">Reference proteome</keyword>
<dbReference type="CDD" id="cd05637">
    <property type="entry name" value="SIS_PGI_PMI_2"/>
    <property type="match status" value="1"/>
</dbReference>
<protein>
    <recommendedName>
        <fullName evidence="3">SIS domain-containing protein</fullName>
    </recommendedName>
</protein>
<reference evidence="5" key="1">
    <citation type="submission" date="2018-01" db="EMBL/GenBank/DDBJ databases">
        <authorList>
            <person name="Kerou L M."/>
        </authorList>
    </citation>
    <scope>NUCLEOTIDE SEQUENCE [LARGE SCALE GENOMIC DNA]</scope>
    <source>
        <strain evidence="5">SCU2</strain>
    </source>
</reference>
<dbReference type="Proteomes" id="UP000236248">
    <property type="component" value="Chromosome NCAV"/>
</dbReference>
<evidence type="ECO:0000259" key="3">
    <source>
        <dbReference type="PROSITE" id="PS51464"/>
    </source>
</evidence>
<dbReference type="InterPro" id="IPR046348">
    <property type="entry name" value="SIS_dom_sf"/>
</dbReference>
<dbReference type="SUPFAM" id="SSF53697">
    <property type="entry name" value="SIS domain"/>
    <property type="match status" value="1"/>
</dbReference>
<dbReference type="Gene3D" id="3.40.50.10490">
    <property type="entry name" value="Glucose-6-phosphate isomerase like protein, domain 1"/>
    <property type="match status" value="2"/>
</dbReference>
<evidence type="ECO:0000313" key="4">
    <source>
        <dbReference type="EMBL" id="SPC34634.1"/>
    </source>
</evidence>
<dbReference type="AlphaFoldDB" id="A0A2K5ASP5"/>
<dbReference type="KEGG" id="ncv:NCAV_1468"/>
<gene>
    <name evidence="4" type="ORF">NCAV_1468</name>
</gene>
<accession>A0A2K5ASP5</accession>
<dbReference type="GO" id="GO:0005975">
    <property type="term" value="P:carbohydrate metabolic process"/>
    <property type="evidence" value="ECO:0007669"/>
    <property type="project" value="InterPro"/>
</dbReference>
<comment type="similarity">
    <text evidence="1">Belongs to the PGI/PMI family.</text>
</comment>
<dbReference type="PROSITE" id="PS51464">
    <property type="entry name" value="SIS"/>
    <property type="match status" value="1"/>
</dbReference>
<dbReference type="EMBL" id="LT981265">
    <property type="protein sequence ID" value="SPC34634.1"/>
    <property type="molecule type" value="Genomic_DNA"/>
</dbReference>
<dbReference type="GO" id="GO:0004476">
    <property type="term" value="F:mannose-6-phosphate isomerase activity"/>
    <property type="evidence" value="ECO:0007669"/>
    <property type="project" value="InterPro"/>
</dbReference>
<dbReference type="Pfam" id="PF01380">
    <property type="entry name" value="SIS"/>
    <property type="match status" value="1"/>
</dbReference>
<evidence type="ECO:0000256" key="2">
    <source>
        <dbReference type="ARBA" id="ARBA00023235"/>
    </source>
</evidence>
<proteinExistence type="inferred from homology"/>
<sequence length="336" mass="37380">MYGMINEETMLSKVTDLPTQLLQSLALKDSIPAFDCIDEIAVIGMGGSGIVGDFIKTVVRDHRVHVVKSSDLPRLSDRTLVIAVTYSGGTKETIAAVSKAREYTSKIVMITSSKDMERLCSNQGIGCVRVVNNLYSRASLGYMLAPALLVLEKSSIMNSACKDIKEASGLLSTLAGDRNRLERIKRSMVGKTLAVVYSDEFTKAAALRWKHMLNENAKMQCYYDVYPELLHNEIEVWYEHNTNNDDKALIILRDEEYEREQVHNGYDLYAAINKSRRLISSKGIEVTEVWSVGKSPLARLLSLSYIGDLLSVHLAYAKGIDPTKVSNIDYIKKGGV</sequence>
<dbReference type="InterPro" id="IPR019490">
    <property type="entry name" value="Glu6P/Mann6P_isomerase_C"/>
</dbReference>
<dbReference type="GO" id="GO:0004347">
    <property type="term" value="F:glucose-6-phosphate isomerase activity"/>
    <property type="evidence" value="ECO:0007669"/>
    <property type="project" value="InterPro"/>
</dbReference>
<feature type="domain" description="SIS" evidence="3">
    <location>
        <begin position="30"/>
        <end position="154"/>
    </location>
</feature>
<dbReference type="InterPro" id="IPR001347">
    <property type="entry name" value="SIS_dom"/>
</dbReference>
<evidence type="ECO:0000313" key="5">
    <source>
        <dbReference type="Proteomes" id="UP000236248"/>
    </source>
</evidence>